<feature type="domain" description="DUF5627" evidence="2">
    <location>
        <begin position="189"/>
        <end position="326"/>
    </location>
</feature>
<feature type="domain" description="BT-3987-like N-terminal" evidence="1">
    <location>
        <begin position="25"/>
        <end position="151"/>
    </location>
</feature>
<evidence type="ECO:0000313" key="4">
    <source>
        <dbReference type="Proteomes" id="UP000184109"/>
    </source>
</evidence>
<dbReference type="STRING" id="1195760.SAMN05444281_0865"/>
<dbReference type="EMBL" id="FQXQ01000002">
    <property type="protein sequence ID" value="SHH54597.1"/>
    <property type="molecule type" value="Genomic_DNA"/>
</dbReference>
<dbReference type="Gene3D" id="2.60.40.1740">
    <property type="entry name" value="hypothetical protein (bacova_03559)"/>
    <property type="match status" value="1"/>
</dbReference>
<dbReference type="Proteomes" id="UP000184109">
    <property type="component" value="Unassembled WGS sequence"/>
</dbReference>
<accession>A0A1M5TUZ3</accession>
<protein>
    <recommendedName>
        <fullName evidence="5">Adhesin</fullName>
    </recommendedName>
</protein>
<evidence type="ECO:0000259" key="1">
    <source>
        <dbReference type="Pfam" id="PF08522"/>
    </source>
</evidence>
<keyword evidence="4" id="KW-1185">Reference proteome</keyword>
<dbReference type="Pfam" id="PF08522">
    <property type="entry name" value="BT_3987-like_N"/>
    <property type="match status" value="1"/>
</dbReference>
<dbReference type="InterPro" id="IPR013728">
    <property type="entry name" value="BT_3987-like_N"/>
</dbReference>
<dbReference type="Pfam" id="PF18620">
    <property type="entry name" value="DUF5627"/>
    <property type="match status" value="1"/>
</dbReference>
<dbReference type="Gene3D" id="2.40.128.420">
    <property type="match status" value="1"/>
</dbReference>
<organism evidence="3 4">
    <name type="scientific">Wenyingzhuangia marina</name>
    <dbReference type="NCBI Taxonomy" id="1195760"/>
    <lineage>
        <taxon>Bacteria</taxon>
        <taxon>Pseudomonadati</taxon>
        <taxon>Bacteroidota</taxon>
        <taxon>Flavobacteriia</taxon>
        <taxon>Flavobacteriales</taxon>
        <taxon>Flavobacteriaceae</taxon>
        <taxon>Wenyingzhuangia</taxon>
    </lineage>
</organism>
<proteinExistence type="predicted"/>
<sequence>MFTILLVSLTACQNQDWEFDDFEYQSVYFAYQYPVRTITLGEDVFDTSLDNEYKCKIYATLAGVYENDKDVSIDFSVADALTTGLLFNEGGDQITAMPSNYYNLLTNKIKIPKGELIGAIDVQLTDDFFADPLAIKNNYVIPVQMNNVMNADTILSGEPLFPGAKRGLDSEWSKAPKDFVFYAIKYINKWHGNYLRRGNDVIVGKNGNTALDEEIIRHKEYVEYDEVFKVNTKALNKSVFQLVFKDKTNNDANIYCDLVATFDDNGNCTISTESNTYTVSGTGKFIKDGEKNSWGDKDRDALYLDYEIDLANIHITSKDTLVMRDRAVSFETFTPVSQ</sequence>
<reference evidence="4" key="1">
    <citation type="submission" date="2016-11" db="EMBL/GenBank/DDBJ databases">
        <authorList>
            <person name="Varghese N."/>
            <person name="Submissions S."/>
        </authorList>
    </citation>
    <scope>NUCLEOTIDE SEQUENCE [LARGE SCALE GENOMIC DNA]</scope>
    <source>
        <strain evidence="4">DSM 100572</strain>
    </source>
</reference>
<evidence type="ECO:0008006" key="5">
    <source>
        <dbReference type="Google" id="ProtNLM"/>
    </source>
</evidence>
<evidence type="ECO:0000313" key="3">
    <source>
        <dbReference type="EMBL" id="SHH54597.1"/>
    </source>
</evidence>
<gene>
    <name evidence="3" type="ORF">SAMN05444281_0865</name>
</gene>
<dbReference type="InterPro" id="IPR040580">
    <property type="entry name" value="DUF5627"/>
</dbReference>
<evidence type="ECO:0000259" key="2">
    <source>
        <dbReference type="Pfam" id="PF18620"/>
    </source>
</evidence>
<dbReference type="AlphaFoldDB" id="A0A1M5TUZ3"/>
<name>A0A1M5TUZ3_9FLAO</name>